<dbReference type="PANTHER" id="PTHR47429">
    <property type="entry name" value="PROTEIN TWIN LOV 1"/>
    <property type="match status" value="1"/>
</dbReference>
<keyword evidence="3" id="KW-0157">Chromophore</keyword>
<evidence type="ECO:0000313" key="5">
    <source>
        <dbReference type="EMBL" id="KAL3768290.1"/>
    </source>
</evidence>
<evidence type="ECO:0000313" key="6">
    <source>
        <dbReference type="Proteomes" id="UP001530400"/>
    </source>
</evidence>
<keyword evidence="6" id="KW-1185">Reference proteome</keyword>
<accession>A0ABD3MWJ2</accession>
<dbReference type="CDD" id="cd00130">
    <property type="entry name" value="PAS"/>
    <property type="match status" value="1"/>
</dbReference>
<dbReference type="SUPFAM" id="SSF55785">
    <property type="entry name" value="PYP-like sensor domain (PAS domain)"/>
    <property type="match status" value="1"/>
</dbReference>
<proteinExistence type="predicted"/>
<gene>
    <name evidence="5" type="ORF">ACHAWO_012400</name>
</gene>
<reference evidence="5 6" key="1">
    <citation type="submission" date="2024-10" db="EMBL/GenBank/DDBJ databases">
        <title>Updated reference genomes for cyclostephanoid diatoms.</title>
        <authorList>
            <person name="Roberts W.R."/>
            <person name="Alverson A.J."/>
        </authorList>
    </citation>
    <scope>NUCLEOTIDE SEQUENCE [LARGE SCALE GENOMIC DNA]</scope>
    <source>
        <strain evidence="5 6">AJA010-31</strain>
    </source>
</reference>
<evidence type="ECO:0000256" key="1">
    <source>
        <dbReference type="ARBA" id="ARBA00022630"/>
    </source>
</evidence>
<evidence type="ECO:0000256" key="3">
    <source>
        <dbReference type="ARBA" id="ARBA00022991"/>
    </source>
</evidence>
<dbReference type="Gene3D" id="3.30.450.20">
    <property type="entry name" value="PAS domain"/>
    <property type="match status" value="1"/>
</dbReference>
<feature type="domain" description="PAS" evidence="4">
    <location>
        <begin position="64"/>
        <end position="113"/>
    </location>
</feature>
<comment type="caution">
    <text evidence="5">The sequence shown here is derived from an EMBL/GenBank/DDBJ whole genome shotgun (WGS) entry which is preliminary data.</text>
</comment>
<dbReference type="PANTHER" id="PTHR47429:SF2">
    <property type="entry name" value="PROTEIN TWIN LOV 1"/>
    <property type="match status" value="1"/>
</dbReference>
<dbReference type="InterPro" id="IPR035965">
    <property type="entry name" value="PAS-like_dom_sf"/>
</dbReference>
<dbReference type="NCBIfam" id="TIGR00229">
    <property type="entry name" value="sensory_box"/>
    <property type="match status" value="1"/>
</dbReference>
<name>A0ABD3MWJ2_9STRA</name>
<evidence type="ECO:0000256" key="2">
    <source>
        <dbReference type="ARBA" id="ARBA00022643"/>
    </source>
</evidence>
<keyword evidence="1" id="KW-0285">Flavoprotein</keyword>
<sequence>MNLSILRDWLSSALNEEQGKEAMDTPKFIPEKSLCERDYVIIDMLNSAGHEVVSFTVSDPSLPDNPLIFVSRGFCELTGYTADEVVGKNCRFLQGKKTKEEDVKRIRDALKEEKDCSVNLLNHKKDGTTFINEFFLTQLRTPTKELAYFIGIQVACERAGPGQAPQNPGWIYTMGNHV</sequence>
<dbReference type="Pfam" id="PF13426">
    <property type="entry name" value="PAS_9"/>
    <property type="match status" value="1"/>
</dbReference>
<dbReference type="Proteomes" id="UP001530400">
    <property type="component" value="Unassembled WGS sequence"/>
</dbReference>
<protein>
    <recommendedName>
        <fullName evidence="4">PAS domain-containing protein</fullName>
    </recommendedName>
</protein>
<dbReference type="AlphaFoldDB" id="A0ABD3MWJ2"/>
<keyword evidence="2" id="KW-0288">FMN</keyword>
<organism evidence="5 6">
    <name type="scientific">Cyclotella atomus</name>
    <dbReference type="NCBI Taxonomy" id="382360"/>
    <lineage>
        <taxon>Eukaryota</taxon>
        <taxon>Sar</taxon>
        <taxon>Stramenopiles</taxon>
        <taxon>Ochrophyta</taxon>
        <taxon>Bacillariophyta</taxon>
        <taxon>Coscinodiscophyceae</taxon>
        <taxon>Thalassiosirophycidae</taxon>
        <taxon>Stephanodiscales</taxon>
        <taxon>Stephanodiscaceae</taxon>
        <taxon>Cyclotella</taxon>
    </lineage>
</organism>
<dbReference type="PROSITE" id="PS50112">
    <property type="entry name" value="PAS"/>
    <property type="match status" value="1"/>
</dbReference>
<dbReference type="EMBL" id="JALLPJ020001350">
    <property type="protein sequence ID" value="KAL3768290.1"/>
    <property type="molecule type" value="Genomic_DNA"/>
</dbReference>
<dbReference type="InterPro" id="IPR000014">
    <property type="entry name" value="PAS"/>
</dbReference>
<evidence type="ECO:0000259" key="4">
    <source>
        <dbReference type="PROSITE" id="PS50112"/>
    </source>
</evidence>